<comment type="caution">
    <text evidence="17">The sequence shown here is derived from an EMBL/GenBank/DDBJ whole genome shotgun (WGS) entry which is preliminary data.</text>
</comment>
<keyword evidence="10 15" id="KW-0472">Membrane</keyword>
<evidence type="ECO:0000256" key="10">
    <source>
        <dbReference type="ARBA" id="ARBA00023136"/>
    </source>
</evidence>
<keyword evidence="11" id="KW-0046">Antibiotic resistance</keyword>
<keyword evidence="12" id="KW-0131">Cell cycle</keyword>
<evidence type="ECO:0000256" key="15">
    <source>
        <dbReference type="SAM" id="Phobius"/>
    </source>
</evidence>
<keyword evidence="7" id="KW-0133">Cell shape</keyword>
<dbReference type="PANTHER" id="PTHR30627:SF26">
    <property type="entry name" value="PENICILLIN-BINDING PROTEIN 2B"/>
    <property type="match status" value="1"/>
</dbReference>
<dbReference type="InterPro" id="IPR001460">
    <property type="entry name" value="PCN-bd_Tpept"/>
</dbReference>
<dbReference type="GO" id="GO:0046677">
    <property type="term" value="P:response to antibiotic"/>
    <property type="evidence" value="ECO:0007669"/>
    <property type="project" value="UniProtKB-KW"/>
</dbReference>
<gene>
    <name evidence="17" type="ORF">RU97_GL002504</name>
</gene>
<dbReference type="CDD" id="cd06576">
    <property type="entry name" value="PASTA_Pbp2x-like_1"/>
    <property type="match status" value="1"/>
</dbReference>
<dbReference type="SUPFAM" id="SSF56601">
    <property type="entry name" value="beta-lactamase/transpeptidase-like"/>
    <property type="match status" value="1"/>
</dbReference>
<keyword evidence="6" id="KW-0677">Repeat</keyword>
<dbReference type="Pfam" id="PF00905">
    <property type="entry name" value="Transpeptidase"/>
    <property type="match status" value="1"/>
</dbReference>
<evidence type="ECO:0000313" key="17">
    <source>
        <dbReference type="EMBL" id="OJG17714.1"/>
    </source>
</evidence>
<keyword evidence="4 17" id="KW-0132">Cell division</keyword>
<evidence type="ECO:0000256" key="7">
    <source>
        <dbReference type="ARBA" id="ARBA00022960"/>
    </source>
</evidence>
<dbReference type="SMART" id="SM00740">
    <property type="entry name" value="PASTA"/>
    <property type="match status" value="2"/>
</dbReference>
<dbReference type="Gene3D" id="3.40.710.10">
    <property type="entry name" value="DD-peptidase/beta-lactamase superfamily"/>
    <property type="match status" value="1"/>
</dbReference>
<evidence type="ECO:0000256" key="6">
    <source>
        <dbReference type="ARBA" id="ARBA00022737"/>
    </source>
</evidence>
<dbReference type="FunFam" id="3.40.710.10:FF:000095">
    <property type="entry name" value="Penicillin-binding protein 2x"/>
    <property type="match status" value="1"/>
</dbReference>
<accession>A0A1L8RDB2</accession>
<keyword evidence="8" id="KW-0573">Peptidoglycan synthesis</keyword>
<evidence type="ECO:0000256" key="11">
    <source>
        <dbReference type="ARBA" id="ARBA00023251"/>
    </source>
</evidence>
<reference evidence="17 18" key="1">
    <citation type="submission" date="2014-12" db="EMBL/GenBank/DDBJ databases">
        <title>Draft genome sequences of 29 type strains of Enterococci.</title>
        <authorList>
            <person name="Zhong Z."/>
            <person name="Sun Z."/>
            <person name="Liu W."/>
            <person name="Zhang W."/>
            <person name="Zhang H."/>
        </authorList>
    </citation>
    <scope>NUCLEOTIDE SEQUENCE [LARGE SCALE GENOMIC DNA]</scope>
    <source>
        <strain evidence="17 18">DSM 17029</strain>
    </source>
</reference>
<dbReference type="AlphaFoldDB" id="A0A1L8RDB2"/>
<comment type="subcellular location">
    <subcellularLocation>
        <location evidence="1">Cell membrane</location>
        <topology evidence="1">Single-pass membrane protein</topology>
    </subcellularLocation>
</comment>
<dbReference type="InterPro" id="IPR012338">
    <property type="entry name" value="Beta-lactam/transpept-like"/>
</dbReference>
<evidence type="ECO:0000259" key="16">
    <source>
        <dbReference type="PROSITE" id="PS51178"/>
    </source>
</evidence>
<dbReference type="Gene3D" id="2.20.70.70">
    <property type="match status" value="1"/>
</dbReference>
<evidence type="ECO:0000256" key="13">
    <source>
        <dbReference type="ARBA" id="ARBA00023316"/>
    </source>
</evidence>
<feature type="domain" description="PASTA" evidence="16">
    <location>
        <begin position="622"/>
        <end position="682"/>
    </location>
</feature>
<dbReference type="SUPFAM" id="SSF56519">
    <property type="entry name" value="Penicillin binding protein dimerisation domain"/>
    <property type="match status" value="1"/>
</dbReference>
<evidence type="ECO:0000313" key="18">
    <source>
        <dbReference type="Proteomes" id="UP000181884"/>
    </source>
</evidence>
<evidence type="ECO:0000256" key="8">
    <source>
        <dbReference type="ARBA" id="ARBA00022984"/>
    </source>
</evidence>
<keyword evidence="13" id="KW-0961">Cell wall biogenesis/degradation</keyword>
<dbReference type="CDD" id="cd06575">
    <property type="entry name" value="PASTA_Pbp2x-like_2"/>
    <property type="match status" value="1"/>
</dbReference>
<evidence type="ECO:0000256" key="3">
    <source>
        <dbReference type="ARBA" id="ARBA00022475"/>
    </source>
</evidence>
<evidence type="ECO:0000256" key="2">
    <source>
        <dbReference type="ARBA" id="ARBA00007171"/>
    </source>
</evidence>
<dbReference type="InterPro" id="IPR005543">
    <property type="entry name" value="PASTA_dom"/>
</dbReference>
<keyword evidence="18" id="KW-1185">Reference proteome</keyword>
<dbReference type="InterPro" id="IPR036138">
    <property type="entry name" value="PBP_dimer_sf"/>
</dbReference>
<evidence type="ECO:0000256" key="4">
    <source>
        <dbReference type="ARBA" id="ARBA00022618"/>
    </source>
</evidence>
<dbReference type="GO" id="GO:0009252">
    <property type="term" value="P:peptidoglycan biosynthetic process"/>
    <property type="evidence" value="ECO:0007669"/>
    <property type="project" value="UniProtKB-KW"/>
</dbReference>
<dbReference type="RefSeq" id="WP_067395337.1">
    <property type="nucleotide sequence ID" value="NZ_JXKH01000007.1"/>
</dbReference>
<comment type="similarity">
    <text evidence="2">Belongs to the transpeptidase family.</text>
</comment>
<keyword evidence="9 15" id="KW-1133">Transmembrane helix</keyword>
<dbReference type="Gene3D" id="3.90.1310.10">
    <property type="entry name" value="Penicillin-binding protein 2a (Domain 2)"/>
    <property type="match status" value="1"/>
</dbReference>
<evidence type="ECO:0000256" key="14">
    <source>
        <dbReference type="ARBA" id="ARBA00055980"/>
    </source>
</evidence>
<dbReference type="PANTHER" id="PTHR30627">
    <property type="entry name" value="PEPTIDOGLYCAN D,D-TRANSPEPTIDASE"/>
    <property type="match status" value="1"/>
</dbReference>
<evidence type="ECO:0000256" key="5">
    <source>
        <dbReference type="ARBA" id="ARBA00022692"/>
    </source>
</evidence>
<keyword evidence="5 15" id="KW-0812">Transmembrane</keyword>
<dbReference type="Pfam" id="PF03793">
    <property type="entry name" value="PASTA"/>
    <property type="match status" value="2"/>
</dbReference>
<dbReference type="GO" id="GO:0008360">
    <property type="term" value="P:regulation of cell shape"/>
    <property type="evidence" value="ECO:0007669"/>
    <property type="project" value="UniProtKB-KW"/>
</dbReference>
<evidence type="ECO:0000256" key="12">
    <source>
        <dbReference type="ARBA" id="ARBA00023306"/>
    </source>
</evidence>
<organism evidence="17 18">
    <name type="scientific">Enterococcus canis</name>
    <dbReference type="NCBI Taxonomy" id="214095"/>
    <lineage>
        <taxon>Bacteria</taxon>
        <taxon>Bacillati</taxon>
        <taxon>Bacillota</taxon>
        <taxon>Bacilli</taxon>
        <taxon>Lactobacillales</taxon>
        <taxon>Enterococcaceae</taxon>
        <taxon>Enterococcus</taxon>
    </lineage>
</organism>
<dbReference type="GO" id="GO:0071555">
    <property type="term" value="P:cell wall organization"/>
    <property type="evidence" value="ECO:0007669"/>
    <property type="project" value="UniProtKB-KW"/>
</dbReference>
<dbReference type="GO" id="GO:0051301">
    <property type="term" value="P:cell division"/>
    <property type="evidence" value="ECO:0007669"/>
    <property type="project" value="UniProtKB-KW"/>
</dbReference>
<comment type="function">
    <text evidence="14">A transpeptidase that forms peptide cross-links between adjacent glycan strands in cell wall peptidoglycan (PG). Part of the divisome machinery that synthesizes the septal cross wall. Beta-lactams inactivate the PBPs by acylating an essential serine residue in the active site of these proteins.</text>
</comment>
<dbReference type="Gene3D" id="3.30.70.2110">
    <property type="match status" value="1"/>
</dbReference>
<keyword evidence="3" id="KW-1003">Cell membrane</keyword>
<dbReference type="GO" id="GO:0008658">
    <property type="term" value="F:penicillin binding"/>
    <property type="evidence" value="ECO:0007669"/>
    <property type="project" value="InterPro"/>
</dbReference>
<evidence type="ECO:0000256" key="9">
    <source>
        <dbReference type="ARBA" id="ARBA00022989"/>
    </source>
</evidence>
<dbReference type="GO" id="GO:0005886">
    <property type="term" value="C:plasma membrane"/>
    <property type="evidence" value="ECO:0007669"/>
    <property type="project" value="UniProtKB-SubCell"/>
</dbReference>
<protein>
    <submittedName>
        <fullName evidence="17">Cell division protein FtsI</fullName>
    </submittedName>
</protein>
<dbReference type="Proteomes" id="UP000181884">
    <property type="component" value="Unassembled WGS sequence"/>
</dbReference>
<dbReference type="STRING" id="214095.RU97_GL002504"/>
<dbReference type="Pfam" id="PF03717">
    <property type="entry name" value="PBP_dimer"/>
    <property type="match status" value="1"/>
</dbReference>
<feature type="transmembrane region" description="Helical" evidence="15">
    <location>
        <begin position="25"/>
        <end position="49"/>
    </location>
</feature>
<dbReference type="SUPFAM" id="SSF54184">
    <property type="entry name" value="Penicillin-binding protein 2x (pbp-2x), c-terminal domain"/>
    <property type="match status" value="2"/>
</dbReference>
<dbReference type="InterPro" id="IPR005311">
    <property type="entry name" value="PBP_dimer"/>
</dbReference>
<dbReference type="InterPro" id="IPR050515">
    <property type="entry name" value="Beta-lactam/transpept"/>
</dbReference>
<dbReference type="EMBL" id="JXKH01000007">
    <property type="protein sequence ID" value="OJG17714.1"/>
    <property type="molecule type" value="Genomic_DNA"/>
</dbReference>
<feature type="domain" description="PASTA" evidence="16">
    <location>
        <begin position="683"/>
        <end position="737"/>
    </location>
</feature>
<evidence type="ECO:0000256" key="1">
    <source>
        <dbReference type="ARBA" id="ARBA00004162"/>
    </source>
</evidence>
<dbReference type="PROSITE" id="PS51178">
    <property type="entry name" value="PASTA"/>
    <property type="match status" value="2"/>
</dbReference>
<sequence>MKVTEKIKQYIRNKNLNPMNNRKKVGIILFGTSIGLFFLFASRLTYVVVVGKVAGESLEAKTQALYEGSRVVQAKRGSILDRFGNPIAEDATSYSVYAILDETYTGLEKKKLYLEEKNFAKVAEVFKKYLKIKESKTLEYLNNGMDRKKAGEEVFQVEFGNDGKNISLNTKNEMEADLEKAGVEGIQFSEHPARIYPNGTFASHFIGFVQPADAENESKGLTGVMGVEKSFNDILSGTNGKIYYEKDQYGNPLPGTVAEEKKAVDGQDVYTTLDARLQSYLETLMDQANKKFKPENMTAILMKADTAEILAMSQRPTFDPEKQLKNDDLWRNMLVEDAYEPGSTMKILTMAAALNEGVVDPNETFKAGTIKLYDATINDWDFGEKGYLTYRQALSWSSNVGMVHLQEKLGDKWLDYLHRFDFGQSTNSGLTPESSGSVPTNNAVDMAMSAFGQQVSVTNFQMMRAFTAIANDGTMLQPHFISKIVDTQKNKERVIGPEVLGQPVSAEAAKTVREFMIDTTEDPEYGLAYDVYKVNDEHVAAKTGTAQIYNPETGEYYLEGTNYIYSVVEMVPANQPRYILYITMQHPTQDYDKTSIATIANPLLKRAMDLEDQDAQVTEDLAEEKVEVADYRNLSGDEAASDARRNGLEPVVIGNGEKISEQSTKAGEKLLPNQRLILLTGGEHLMPDITDWSKNDITHLAKLLGITVSFEGEGYATKQSIAPGAKVTDQLTVTLSQ</sequence>
<proteinExistence type="inferred from homology"/>
<name>A0A1L8RDB2_9ENTE</name>